<evidence type="ECO:0008006" key="2">
    <source>
        <dbReference type="Google" id="ProtNLM"/>
    </source>
</evidence>
<reference evidence="1" key="1">
    <citation type="journal article" date="2014" name="Front. Microbiol.">
        <title>High frequency of phylogenetically diverse reductive dehalogenase-homologous genes in deep subseafloor sedimentary metagenomes.</title>
        <authorList>
            <person name="Kawai M."/>
            <person name="Futagami T."/>
            <person name="Toyoda A."/>
            <person name="Takaki Y."/>
            <person name="Nishi S."/>
            <person name="Hori S."/>
            <person name="Arai W."/>
            <person name="Tsubouchi T."/>
            <person name="Morono Y."/>
            <person name="Uchiyama I."/>
            <person name="Ito T."/>
            <person name="Fujiyama A."/>
            <person name="Inagaki F."/>
            <person name="Takami H."/>
        </authorList>
    </citation>
    <scope>NUCLEOTIDE SEQUENCE</scope>
    <source>
        <strain evidence="1">Expedition CK06-06</strain>
    </source>
</reference>
<name>X1HSZ9_9ZZZZ</name>
<dbReference type="AlphaFoldDB" id="X1HSZ9"/>
<proteinExistence type="predicted"/>
<sequence>MKEEQSFFIREINGRDQDFLFEMLYQSIFVKPGSSPPDRDILSLPEIRKYVEKWGRENDFGFIAIDNESELKIGAIWLRYFDFNNKGYGYISDNIPEIGIAVDYKRRGQ</sequence>
<dbReference type="InterPro" id="IPR016181">
    <property type="entry name" value="Acyl_CoA_acyltransferase"/>
</dbReference>
<protein>
    <recommendedName>
        <fullName evidence="2">N-acetyltransferase domain-containing protein</fullName>
    </recommendedName>
</protein>
<feature type="non-terminal residue" evidence="1">
    <location>
        <position position="109"/>
    </location>
</feature>
<gene>
    <name evidence="1" type="ORF">S03H2_43706</name>
</gene>
<dbReference type="SUPFAM" id="SSF55729">
    <property type="entry name" value="Acyl-CoA N-acyltransferases (Nat)"/>
    <property type="match status" value="1"/>
</dbReference>
<dbReference type="EMBL" id="BARU01027292">
    <property type="protein sequence ID" value="GAH72592.1"/>
    <property type="molecule type" value="Genomic_DNA"/>
</dbReference>
<dbReference type="Gene3D" id="3.40.630.30">
    <property type="match status" value="1"/>
</dbReference>
<evidence type="ECO:0000313" key="1">
    <source>
        <dbReference type="EMBL" id="GAH72592.1"/>
    </source>
</evidence>
<organism evidence="1">
    <name type="scientific">marine sediment metagenome</name>
    <dbReference type="NCBI Taxonomy" id="412755"/>
    <lineage>
        <taxon>unclassified sequences</taxon>
        <taxon>metagenomes</taxon>
        <taxon>ecological metagenomes</taxon>
    </lineage>
</organism>
<accession>X1HSZ9</accession>
<comment type="caution">
    <text evidence="1">The sequence shown here is derived from an EMBL/GenBank/DDBJ whole genome shotgun (WGS) entry which is preliminary data.</text>
</comment>